<evidence type="ECO:0000313" key="5">
    <source>
        <dbReference type="EMBL" id="VEU80883.1"/>
    </source>
</evidence>
<dbReference type="AlphaFoldDB" id="A0A449BEJ8"/>
<dbReference type="STRING" id="1278311.GCA_000428705_00262"/>
<dbReference type="CDD" id="cd01544">
    <property type="entry name" value="PBP1_GalR"/>
    <property type="match status" value="1"/>
</dbReference>
<evidence type="ECO:0000256" key="3">
    <source>
        <dbReference type="ARBA" id="ARBA00023163"/>
    </source>
</evidence>
<organism evidence="5 6">
    <name type="scientific">Haploplasma axanthum</name>
    <name type="common">Acholeplasma axanthum</name>
    <dbReference type="NCBI Taxonomy" id="29552"/>
    <lineage>
        <taxon>Bacteria</taxon>
        <taxon>Bacillati</taxon>
        <taxon>Mycoplasmatota</taxon>
        <taxon>Mollicutes</taxon>
        <taxon>Acholeplasmatales</taxon>
        <taxon>Acholeplasmataceae</taxon>
        <taxon>Haploplasma</taxon>
    </lineage>
</organism>
<dbReference type="OrthoDB" id="43195at2"/>
<evidence type="ECO:0000259" key="4">
    <source>
        <dbReference type="PROSITE" id="PS50932"/>
    </source>
</evidence>
<dbReference type="Pfam" id="PF00356">
    <property type="entry name" value="LacI"/>
    <property type="match status" value="1"/>
</dbReference>
<dbReference type="InterPro" id="IPR046335">
    <property type="entry name" value="LacI/GalR-like_sensor"/>
</dbReference>
<feature type="domain" description="HTH lacI-type" evidence="4">
    <location>
        <begin position="4"/>
        <end position="50"/>
    </location>
</feature>
<dbReference type="InterPro" id="IPR000843">
    <property type="entry name" value="HTH_LacI"/>
</dbReference>
<dbReference type="SUPFAM" id="SSF53822">
    <property type="entry name" value="Periplasmic binding protein-like I"/>
    <property type="match status" value="1"/>
</dbReference>
<dbReference type="Gene3D" id="3.40.50.2300">
    <property type="match status" value="2"/>
</dbReference>
<name>A0A449BEJ8_HAPAX</name>
<dbReference type="SUPFAM" id="SSF47413">
    <property type="entry name" value="lambda repressor-like DNA-binding domains"/>
    <property type="match status" value="1"/>
</dbReference>
<dbReference type="KEGG" id="aaxa:NCTC10138_01271"/>
<dbReference type="InterPro" id="IPR010982">
    <property type="entry name" value="Lambda_DNA-bd_dom_sf"/>
</dbReference>
<proteinExistence type="predicted"/>
<dbReference type="PANTHER" id="PTHR30146">
    <property type="entry name" value="LACI-RELATED TRANSCRIPTIONAL REPRESSOR"/>
    <property type="match status" value="1"/>
</dbReference>
<keyword evidence="3" id="KW-0804">Transcription</keyword>
<dbReference type="Proteomes" id="UP000289841">
    <property type="component" value="Chromosome"/>
</dbReference>
<dbReference type="InterPro" id="IPR028082">
    <property type="entry name" value="Peripla_BP_I"/>
</dbReference>
<dbReference type="Gene3D" id="1.10.260.40">
    <property type="entry name" value="lambda repressor-like DNA-binding domains"/>
    <property type="match status" value="1"/>
</dbReference>
<reference evidence="5 6" key="1">
    <citation type="submission" date="2019-01" db="EMBL/GenBank/DDBJ databases">
        <authorList>
            <consortium name="Pathogen Informatics"/>
        </authorList>
    </citation>
    <scope>NUCLEOTIDE SEQUENCE [LARGE SCALE GENOMIC DNA]</scope>
    <source>
        <strain evidence="5 6">NCTC10138</strain>
    </source>
</reference>
<keyword evidence="2" id="KW-0238">DNA-binding</keyword>
<evidence type="ECO:0000313" key="6">
    <source>
        <dbReference type="Proteomes" id="UP000289841"/>
    </source>
</evidence>
<protein>
    <submittedName>
        <fullName evidence="5">HTH-type transcriptional repressor CytR</fullName>
    </submittedName>
</protein>
<dbReference type="SMART" id="SM00354">
    <property type="entry name" value="HTH_LACI"/>
    <property type="match status" value="1"/>
</dbReference>
<dbReference type="GO" id="GO:0003700">
    <property type="term" value="F:DNA-binding transcription factor activity"/>
    <property type="evidence" value="ECO:0007669"/>
    <property type="project" value="TreeGrafter"/>
</dbReference>
<keyword evidence="1" id="KW-0805">Transcription regulation</keyword>
<gene>
    <name evidence="5" type="primary">cytR_1</name>
    <name evidence="5" type="ORF">NCTC10138_01271</name>
</gene>
<dbReference type="CDD" id="cd01392">
    <property type="entry name" value="HTH_LacI"/>
    <property type="match status" value="1"/>
</dbReference>
<dbReference type="PROSITE" id="PS50932">
    <property type="entry name" value="HTH_LACI_2"/>
    <property type="match status" value="1"/>
</dbReference>
<sequence length="327" mass="37015">MSNVTLKNIADKAKVSVSTVSRILNNDSTLNVSEQTRSTVLEIAETLSYKGPKTRKNQTEYTIALIHWYTRSEELEDNYYLAIRLGIENACHEKNIKMTKIFYDDLNTLITPADGAIAVGKFDQKEIDLFNKYYKNIVFVDSSPNEQLYDSVVIDFESAYLEAIHYLESLGFSDIGYIGGREYTHTQKQLIGERREIFFRNYFKDQTKIHVGKFSIDSGYQLMKEAIATNDLAEAYLIASDAMAIGALRALYEAGIKVPDDVSILGFNDIPQSAYTIPPLSTIKVYKEHMGEKAVDLLLEAIDGRDIKQKVLISTKLIVRESTKKVI</sequence>
<dbReference type="EMBL" id="LR215048">
    <property type="protein sequence ID" value="VEU80883.1"/>
    <property type="molecule type" value="Genomic_DNA"/>
</dbReference>
<evidence type="ECO:0000256" key="1">
    <source>
        <dbReference type="ARBA" id="ARBA00023015"/>
    </source>
</evidence>
<keyword evidence="6" id="KW-1185">Reference proteome</keyword>
<dbReference type="PANTHER" id="PTHR30146:SF149">
    <property type="entry name" value="HTH-TYPE TRANSCRIPTIONAL REGULATOR EBGR"/>
    <property type="match status" value="1"/>
</dbReference>
<dbReference type="GO" id="GO:0000976">
    <property type="term" value="F:transcription cis-regulatory region binding"/>
    <property type="evidence" value="ECO:0007669"/>
    <property type="project" value="TreeGrafter"/>
</dbReference>
<evidence type="ECO:0000256" key="2">
    <source>
        <dbReference type="ARBA" id="ARBA00023125"/>
    </source>
</evidence>
<dbReference type="RefSeq" id="WP_026391136.1">
    <property type="nucleotide sequence ID" value="NZ_LR215048.1"/>
</dbReference>
<accession>A0A449BEJ8</accession>
<dbReference type="Pfam" id="PF13377">
    <property type="entry name" value="Peripla_BP_3"/>
    <property type="match status" value="1"/>
</dbReference>